<dbReference type="EMBL" id="FOME01000007">
    <property type="protein sequence ID" value="SFD93759.1"/>
    <property type="molecule type" value="Genomic_DNA"/>
</dbReference>
<accession>A0A1H6E0Q8</accession>
<organism evidence="2 5">
    <name type="scientific">Saccharopolyspora kobensis</name>
    <dbReference type="NCBI Taxonomy" id="146035"/>
    <lineage>
        <taxon>Bacteria</taxon>
        <taxon>Bacillati</taxon>
        <taxon>Actinomycetota</taxon>
        <taxon>Actinomycetes</taxon>
        <taxon>Pseudonocardiales</taxon>
        <taxon>Pseudonocardiaceae</taxon>
        <taxon>Saccharopolyspora</taxon>
    </lineage>
</organism>
<dbReference type="Proteomes" id="UP000236729">
    <property type="component" value="Unassembled WGS sequence"/>
</dbReference>
<evidence type="ECO:0000313" key="5">
    <source>
        <dbReference type="Proteomes" id="UP000236729"/>
    </source>
</evidence>
<evidence type="ECO:0000256" key="1">
    <source>
        <dbReference type="SAM" id="MobiDB-lite"/>
    </source>
</evidence>
<evidence type="ECO:0000313" key="2">
    <source>
        <dbReference type="EMBL" id="SEG90774.1"/>
    </source>
</evidence>
<name>A0A1H6E0Q8_9PSEU</name>
<keyword evidence="4" id="KW-1185">Reference proteome</keyword>
<proteinExistence type="predicted"/>
<reference evidence="4 5" key="2">
    <citation type="submission" date="2016-10" db="EMBL/GenBank/DDBJ databases">
        <authorList>
            <person name="Varghese N."/>
            <person name="Submissions S."/>
        </authorList>
    </citation>
    <scope>NUCLEOTIDE SEQUENCE [LARGE SCALE GENOMIC DNA]</scope>
    <source>
        <strain evidence="5">ATCC 20501</strain>
        <strain evidence="3 4">CGMCC 4.3529</strain>
    </source>
</reference>
<reference evidence="2" key="1">
    <citation type="submission" date="2016-10" db="EMBL/GenBank/DDBJ databases">
        <authorList>
            <person name="de Groot N.N."/>
        </authorList>
    </citation>
    <scope>NUCLEOTIDE SEQUENCE [LARGE SCALE GENOMIC DNA]</scope>
    <source>
        <strain evidence="2">ATCC 20501</strain>
    </source>
</reference>
<dbReference type="Proteomes" id="UP000199690">
    <property type="component" value="Unassembled WGS sequence"/>
</dbReference>
<feature type="region of interest" description="Disordered" evidence="1">
    <location>
        <begin position="43"/>
        <end position="81"/>
    </location>
</feature>
<gene>
    <name evidence="2" type="ORF">SAMN02982929_05310</name>
    <name evidence="3" type="ORF">SAMN05216506_107286</name>
</gene>
<dbReference type="AlphaFoldDB" id="A0A1H6E0Q8"/>
<sequence length="81" mass="8759">MIAMTTRIRITADSAIADGRGHRYTSGQVVDVDDTLARNWIAAGHAEPLGSDTSTRPEAEQPRTATTEAPHRGVSRSRKSK</sequence>
<dbReference type="EMBL" id="FNVB01000008">
    <property type="protein sequence ID" value="SEG90774.1"/>
    <property type="molecule type" value="Genomic_DNA"/>
</dbReference>
<protein>
    <submittedName>
        <fullName evidence="2">Uncharacterized protein</fullName>
    </submittedName>
</protein>
<dbReference type="SMR" id="A0A1H6E0Q8"/>
<evidence type="ECO:0000313" key="4">
    <source>
        <dbReference type="Proteomes" id="UP000199690"/>
    </source>
</evidence>
<evidence type="ECO:0000313" key="3">
    <source>
        <dbReference type="EMBL" id="SFD93759.1"/>
    </source>
</evidence>
<accession>A0A1I1WFJ5</accession>